<keyword evidence="1" id="KW-0812">Transmembrane</keyword>
<comment type="caution">
    <text evidence="2">The sequence shown here is derived from an EMBL/GenBank/DDBJ whole genome shotgun (WGS) entry which is preliminary data.</text>
</comment>
<organism evidence="2 3">
    <name type="scientific">Undibacterium arcticum</name>
    <dbReference type="NCBI Taxonomy" id="1762892"/>
    <lineage>
        <taxon>Bacteria</taxon>
        <taxon>Pseudomonadati</taxon>
        <taxon>Pseudomonadota</taxon>
        <taxon>Betaproteobacteria</taxon>
        <taxon>Burkholderiales</taxon>
        <taxon>Oxalobacteraceae</taxon>
        <taxon>Undibacterium</taxon>
    </lineage>
</organism>
<dbReference type="Proteomes" id="UP001595530">
    <property type="component" value="Unassembled WGS sequence"/>
</dbReference>
<reference evidence="3" key="1">
    <citation type="journal article" date="2019" name="Int. J. Syst. Evol. Microbiol.">
        <title>The Global Catalogue of Microorganisms (GCM) 10K type strain sequencing project: providing services to taxonomists for standard genome sequencing and annotation.</title>
        <authorList>
            <consortium name="The Broad Institute Genomics Platform"/>
            <consortium name="The Broad Institute Genome Sequencing Center for Infectious Disease"/>
            <person name="Wu L."/>
            <person name="Ma J."/>
        </authorList>
    </citation>
    <scope>NUCLEOTIDE SEQUENCE [LARGE SCALE GENOMIC DNA]</scope>
    <source>
        <strain evidence="3">KCTC 42986</strain>
    </source>
</reference>
<keyword evidence="3" id="KW-1185">Reference proteome</keyword>
<name>A0ABV7EWC6_9BURK</name>
<dbReference type="RefSeq" id="WP_390326307.1">
    <property type="nucleotide sequence ID" value="NZ_JBHRTP010000008.1"/>
</dbReference>
<evidence type="ECO:0000313" key="2">
    <source>
        <dbReference type="EMBL" id="MFC3107049.1"/>
    </source>
</evidence>
<sequence length="125" mass="14499">MQQSPAPQHGQEGVVPAADAEIRFATLLYRFLFFDWLFADMTKATNLFERRAAWQHNRSMRRHLPLYLRRWSVLTALDFGLGTVFEHSLEIRLVAAWFFTWSCVTLTGMVLAAVLWVLLSNPEMP</sequence>
<proteinExistence type="predicted"/>
<accession>A0ABV7EWC6</accession>
<protein>
    <submittedName>
        <fullName evidence="2">Uncharacterized protein</fullName>
    </submittedName>
</protein>
<keyword evidence="1" id="KW-1133">Transmembrane helix</keyword>
<feature type="transmembrane region" description="Helical" evidence="1">
    <location>
        <begin position="97"/>
        <end position="119"/>
    </location>
</feature>
<keyword evidence="1" id="KW-0472">Membrane</keyword>
<evidence type="ECO:0000313" key="3">
    <source>
        <dbReference type="Proteomes" id="UP001595530"/>
    </source>
</evidence>
<dbReference type="EMBL" id="JBHRTP010000008">
    <property type="protein sequence ID" value="MFC3107049.1"/>
    <property type="molecule type" value="Genomic_DNA"/>
</dbReference>
<gene>
    <name evidence="2" type="ORF">ACFOFO_03580</name>
</gene>
<evidence type="ECO:0000256" key="1">
    <source>
        <dbReference type="SAM" id="Phobius"/>
    </source>
</evidence>